<comment type="subcellular location">
    <subcellularLocation>
        <location evidence="1">Cell projection</location>
    </subcellularLocation>
    <subcellularLocation>
        <location evidence="2">Cytoplasmic vesicle</location>
    </subcellularLocation>
</comment>
<keyword evidence="6" id="KW-0966">Cell projection</keyword>
<feature type="coiled-coil region" evidence="10">
    <location>
        <begin position="382"/>
        <end position="409"/>
    </location>
</feature>
<dbReference type="Pfam" id="PF14604">
    <property type="entry name" value="SH3_9"/>
    <property type="match status" value="1"/>
</dbReference>
<dbReference type="Proteomes" id="UP001154078">
    <property type="component" value="Chromosome 1"/>
</dbReference>
<dbReference type="AlphaFoldDB" id="A0A9P0ARE3"/>
<evidence type="ECO:0000256" key="2">
    <source>
        <dbReference type="ARBA" id="ARBA00004541"/>
    </source>
</evidence>
<evidence type="ECO:0000256" key="3">
    <source>
        <dbReference type="ARBA" id="ARBA00022443"/>
    </source>
</evidence>
<dbReference type="OrthoDB" id="10065861at2759"/>
<dbReference type="EMBL" id="OV121132">
    <property type="protein sequence ID" value="CAH0546643.1"/>
    <property type="molecule type" value="Genomic_DNA"/>
</dbReference>
<evidence type="ECO:0000256" key="5">
    <source>
        <dbReference type="ARBA" id="ARBA00023121"/>
    </source>
</evidence>
<dbReference type="FunFam" id="2.30.30.40:FF:000107">
    <property type="entry name" value="FCH and double SH3 domains 1"/>
    <property type="match status" value="1"/>
</dbReference>
<feature type="compositionally biased region" description="Pro residues" evidence="11">
    <location>
        <begin position="728"/>
        <end position="740"/>
    </location>
</feature>
<evidence type="ECO:0000256" key="7">
    <source>
        <dbReference type="ARBA" id="ARBA00023329"/>
    </source>
</evidence>
<dbReference type="Pfam" id="PF00018">
    <property type="entry name" value="SH3_1"/>
    <property type="match status" value="1"/>
</dbReference>
<feature type="region of interest" description="Disordered" evidence="11">
    <location>
        <begin position="716"/>
        <end position="740"/>
    </location>
</feature>
<evidence type="ECO:0000256" key="6">
    <source>
        <dbReference type="ARBA" id="ARBA00023273"/>
    </source>
</evidence>
<name>A0A9P0ARE3_BRAAE</name>
<keyword evidence="5" id="KW-0446">Lipid-binding</keyword>
<dbReference type="InterPro" id="IPR001452">
    <property type="entry name" value="SH3_domain"/>
</dbReference>
<organism evidence="14 15">
    <name type="scientific">Brassicogethes aeneus</name>
    <name type="common">Rape pollen beetle</name>
    <name type="synonym">Meligethes aeneus</name>
    <dbReference type="NCBI Taxonomy" id="1431903"/>
    <lineage>
        <taxon>Eukaryota</taxon>
        <taxon>Metazoa</taxon>
        <taxon>Ecdysozoa</taxon>
        <taxon>Arthropoda</taxon>
        <taxon>Hexapoda</taxon>
        <taxon>Insecta</taxon>
        <taxon>Pterygota</taxon>
        <taxon>Neoptera</taxon>
        <taxon>Endopterygota</taxon>
        <taxon>Coleoptera</taxon>
        <taxon>Polyphaga</taxon>
        <taxon>Cucujiformia</taxon>
        <taxon>Nitidulidae</taxon>
        <taxon>Meligethinae</taxon>
        <taxon>Brassicogethes</taxon>
    </lineage>
</organism>
<feature type="compositionally biased region" description="Acidic residues" evidence="11">
    <location>
        <begin position="716"/>
        <end position="727"/>
    </location>
</feature>
<evidence type="ECO:0000313" key="14">
    <source>
        <dbReference type="EMBL" id="CAH0546643.1"/>
    </source>
</evidence>
<feature type="compositionally biased region" description="Basic and acidic residues" evidence="11">
    <location>
        <begin position="871"/>
        <end position="880"/>
    </location>
</feature>
<dbReference type="SMART" id="SM00055">
    <property type="entry name" value="FCH"/>
    <property type="match status" value="1"/>
</dbReference>
<dbReference type="Gene3D" id="2.30.30.40">
    <property type="entry name" value="SH3 Domains"/>
    <property type="match status" value="2"/>
</dbReference>
<dbReference type="GO" id="GO:0055037">
    <property type="term" value="C:recycling endosome"/>
    <property type="evidence" value="ECO:0007669"/>
    <property type="project" value="TreeGrafter"/>
</dbReference>
<dbReference type="InterPro" id="IPR031160">
    <property type="entry name" value="F_BAR_dom"/>
</dbReference>
<keyword evidence="9 10" id="KW-0175">Coiled coil</keyword>
<dbReference type="Gene3D" id="1.20.1270.60">
    <property type="entry name" value="Arfaptin homology (AH) domain/BAR domain"/>
    <property type="match status" value="1"/>
</dbReference>
<dbReference type="InterPro" id="IPR036028">
    <property type="entry name" value="SH3-like_dom_sf"/>
</dbReference>
<dbReference type="GO" id="GO:0051495">
    <property type="term" value="P:positive regulation of cytoskeleton organization"/>
    <property type="evidence" value="ECO:0007669"/>
    <property type="project" value="UniProtKB-ARBA"/>
</dbReference>
<dbReference type="FunFam" id="2.30.30.40:FF:000155">
    <property type="entry name" value="FCH and double SH3 domains protein"/>
    <property type="match status" value="1"/>
</dbReference>
<sequence>MQPPPRKGNYMKFLKNLHSEQINKLVLKNQHECDLLEDIRTFIIKRSAIEKSYSEALLKISSAYLNKKIPNIPDIKLDGGEEKWNMWSVWRTVLEENEKLARARLAAVEVFQQQIADDAKILRSHKVQAAKKCVDQLAIVQKELQTCVVDVDKTKKFYFDEEHSAHDVRDKARDIEEKLKKKKGSFFQSITSLQKNSAKFSTKREMLEEKSTGARNDYLLCLAAANAHQTRYFVVDLQLCMNLMESGVYDKVAEYLTLMGRTELLTCSAMQNSFTIIRDQAKKLTREYNLQCCYLYYPVLKQHIQYEFEPCDNDNIDKVTAEHDSAAATLSKEARRWATKIARENNTVKESVRKLQIYNALRESGQKVDPSDQNGPDLETKIEDMKQAIRRAETNKAKAEARIECLRAGGVNVDEWLQEAETLNVQDIQRSASSLSVRTDASGIADHPSSDSFYDSDFADGEVTAAQTDKTSEKDYEEAQPEYFETAEVDAVLEQERQRIEQLTAGWDDPTQVDWGAEAIRNGSEIMEDAQSEPSGPLLKCTALYSYTAQNPDELTIVENEQLEVVGEGDGDGWLRARNYKGEEGYVPHNYLDIEREQSVTTPGLQNQISFSSVDYTIDNEEEATQQSETNQSPEQISVISLPIQTKSDDEIGAEYCCALYDYDGEGDEELTFEEGQIIRILNRCAHSVDDGWWQGELEGRVGNFPSLVVEECDEYGEPLGNDEDESPPPSAPPVITPPDLPDFLVAPAEVIVTGATPVGDNPQQPATGSQEAKRVVKGDDAGFAMALTGDQRKQYGEQFGDDGQMIPTIDIPNVEIMDEDGQSISQEEGGKSEDDFGLGVAQIVITAATPMMEEPETPFPPPEHPPVNHTGERREKDDTIMEEPEEEINESESKLDNTEETDEPMDEHPGDSAPFVVSSSTGSDGETTGPSTAENSVSHAPPSQDPEPKQVVGGRASIPDELEPHQLARLQDLKESNA</sequence>
<evidence type="ECO:0000256" key="9">
    <source>
        <dbReference type="PROSITE-ProRule" id="PRU01077"/>
    </source>
</evidence>
<dbReference type="PRINTS" id="PR00452">
    <property type="entry name" value="SH3DOMAIN"/>
</dbReference>
<dbReference type="PROSITE" id="PS50002">
    <property type="entry name" value="SH3"/>
    <property type="match status" value="2"/>
</dbReference>
<dbReference type="PANTHER" id="PTHR15735:SF21">
    <property type="entry name" value="PROTEIN NERVOUS WRECK"/>
    <property type="match status" value="1"/>
</dbReference>
<dbReference type="SUPFAM" id="SSF50044">
    <property type="entry name" value="SH3-domain"/>
    <property type="match status" value="2"/>
</dbReference>
<keyword evidence="4" id="KW-0677">Repeat</keyword>
<protein>
    <submittedName>
        <fullName evidence="14">Uncharacterized protein</fullName>
    </submittedName>
</protein>
<keyword evidence="7" id="KW-0968">Cytoplasmic vesicle</keyword>
<feature type="region of interest" description="Disordered" evidence="11">
    <location>
        <begin position="850"/>
        <end position="979"/>
    </location>
</feature>
<evidence type="ECO:0000259" key="13">
    <source>
        <dbReference type="PROSITE" id="PS51741"/>
    </source>
</evidence>
<dbReference type="SMART" id="SM00326">
    <property type="entry name" value="SH3"/>
    <property type="match status" value="2"/>
</dbReference>
<proteinExistence type="predicted"/>
<dbReference type="GO" id="GO:0030833">
    <property type="term" value="P:regulation of actin filament polymerization"/>
    <property type="evidence" value="ECO:0007669"/>
    <property type="project" value="TreeGrafter"/>
</dbReference>
<dbReference type="GO" id="GO:0061024">
    <property type="term" value="P:membrane organization"/>
    <property type="evidence" value="ECO:0007669"/>
    <property type="project" value="UniProtKB-ARBA"/>
</dbReference>
<reference evidence="14" key="1">
    <citation type="submission" date="2021-12" db="EMBL/GenBank/DDBJ databases">
        <authorList>
            <person name="King R."/>
        </authorList>
    </citation>
    <scope>NUCLEOTIDE SEQUENCE</scope>
</reference>
<keyword evidence="15" id="KW-1185">Reference proteome</keyword>
<dbReference type="Pfam" id="PF00611">
    <property type="entry name" value="FCH"/>
    <property type="match status" value="1"/>
</dbReference>
<dbReference type="GO" id="GO:0008289">
    <property type="term" value="F:lipid binding"/>
    <property type="evidence" value="ECO:0007669"/>
    <property type="project" value="UniProtKB-KW"/>
</dbReference>
<feature type="domain" description="SH3" evidence="12">
    <location>
        <begin position="536"/>
        <end position="597"/>
    </location>
</feature>
<dbReference type="InterPro" id="IPR035460">
    <property type="entry name" value="FCHSD_SH3_1"/>
</dbReference>
<gene>
    <name evidence="14" type="ORF">MELIAE_LOCUS763</name>
</gene>
<dbReference type="InterPro" id="IPR027267">
    <property type="entry name" value="AH/BAR_dom_sf"/>
</dbReference>
<evidence type="ECO:0000259" key="12">
    <source>
        <dbReference type="PROSITE" id="PS50002"/>
    </source>
</evidence>
<dbReference type="GO" id="GO:0007274">
    <property type="term" value="P:neuromuscular synaptic transmission"/>
    <property type="evidence" value="ECO:0007669"/>
    <property type="project" value="TreeGrafter"/>
</dbReference>
<dbReference type="FunFam" id="1.20.1270.60:FF:000039">
    <property type="entry name" value="FCH and double SH3 domains protein"/>
    <property type="match status" value="1"/>
</dbReference>
<dbReference type="GO" id="GO:0042995">
    <property type="term" value="C:cell projection"/>
    <property type="evidence" value="ECO:0007669"/>
    <property type="project" value="UniProtKB-SubCell"/>
</dbReference>
<feature type="compositionally biased region" description="Basic and acidic residues" evidence="11">
    <location>
        <begin position="963"/>
        <end position="979"/>
    </location>
</feature>
<dbReference type="GO" id="GO:1902905">
    <property type="term" value="P:positive regulation of supramolecular fiber organization"/>
    <property type="evidence" value="ECO:0007669"/>
    <property type="project" value="UniProtKB-ARBA"/>
</dbReference>
<evidence type="ECO:0000313" key="15">
    <source>
        <dbReference type="Proteomes" id="UP001154078"/>
    </source>
</evidence>
<dbReference type="GO" id="GO:0031594">
    <property type="term" value="C:neuromuscular junction"/>
    <property type="evidence" value="ECO:0007669"/>
    <property type="project" value="TreeGrafter"/>
</dbReference>
<evidence type="ECO:0000256" key="1">
    <source>
        <dbReference type="ARBA" id="ARBA00004316"/>
    </source>
</evidence>
<evidence type="ECO:0000256" key="4">
    <source>
        <dbReference type="ARBA" id="ARBA00022737"/>
    </source>
</evidence>
<accession>A0A9P0ARE3</accession>
<evidence type="ECO:0000256" key="8">
    <source>
        <dbReference type="PROSITE-ProRule" id="PRU00192"/>
    </source>
</evidence>
<dbReference type="CDD" id="cd11761">
    <property type="entry name" value="SH3_FCHSD_1"/>
    <property type="match status" value="1"/>
</dbReference>
<dbReference type="InterPro" id="IPR001060">
    <property type="entry name" value="FCH_dom"/>
</dbReference>
<dbReference type="PROSITE" id="PS51741">
    <property type="entry name" value="F_BAR"/>
    <property type="match status" value="1"/>
</dbReference>
<feature type="domain" description="F-BAR" evidence="13">
    <location>
        <begin position="11"/>
        <end position="289"/>
    </location>
</feature>
<keyword evidence="3 8" id="KW-0728">SH3 domain</keyword>
<dbReference type="PANTHER" id="PTHR15735">
    <property type="entry name" value="FCH AND DOUBLE SH3 DOMAINS PROTEIN"/>
    <property type="match status" value="1"/>
</dbReference>
<feature type="domain" description="SH3" evidence="12">
    <location>
        <begin position="652"/>
        <end position="715"/>
    </location>
</feature>
<feature type="compositionally biased region" description="Low complexity" evidence="11">
    <location>
        <begin position="919"/>
        <end position="933"/>
    </location>
</feature>
<evidence type="ECO:0000256" key="10">
    <source>
        <dbReference type="SAM" id="Coils"/>
    </source>
</evidence>
<feature type="compositionally biased region" description="Acidic residues" evidence="11">
    <location>
        <begin position="881"/>
        <end position="891"/>
    </location>
</feature>
<dbReference type="SUPFAM" id="SSF103657">
    <property type="entry name" value="BAR/IMD domain-like"/>
    <property type="match status" value="1"/>
</dbReference>
<evidence type="ECO:0000256" key="11">
    <source>
        <dbReference type="SAM" id="MobiDB-lite"/>
    </source>
</evidence>